<accession>A0AA43TYC7</accession>
<keyword evidence="2" id="KW-1185">Reference proteome</keyword>
<organism evidence="1 2">
    <name type="scientific">Ramalina farinacea</name>
    <dbReference type="NCBI Taxonomy" id="258253"/>
    <lineage>
        <taxon>Eukaryota</taxon>
        <taxon>Fungi</taxon>
        <taxon>Dikarya</taxon>
        <taxon>Ascomycota</taxon>
        <taxon>Pezizomycotina</taxon>
        <taxon>Lecanoromycetes</taxon>
        <taxon>OSLEUM clade</taxon>
        <taxon>Lecanoromycetidae</taxon>
        <taxon>Lecanorales</taxon>
        <taxon>Lecanorineae</taxon>
        <taxon>Ramalinaceae</taxon>
        <taxon>Ramalina</taxon>
    </lineage>
</organism>
<sequence>MLLVQADGPYPLGIGLGPRFIAAARFTKAEEPMAIVRIPGSARYKAYIDDSIACEGKRIQYQGEWFVGDSGNLVPAPPDTHIMSSATSIFTEALLAIKKAAADTLGDSTLTIGGISYLDFFNSSSRQAVMEAAKNVEPTWRQPYQAMNPFQASRMAYKLDSCDGFGFDPRTCHMDEEDGYLVLLIEYEPCHLQFHLLDVLTEGVGVIKSARHRDLGADQHSDPRDMHFEPTQTALRKFMLDNEIGHEQAWAQYLGAVVISGQASPESFDRFLRPLVRNTMEQEGREALVKDSIDPAYVPAVGAAYRAMVWEKQPEMLDPMSWETAPPLYGHEGHDEL</sequence>
<evidence type="ECO:0000313" key="1">
    <source>
        <dbReference type="EMBL" id="MDI1492513.1"/>
    </source>
</evidence>
<evidence type="ECO:0000313" key="2">
    <source>
        <dbReference type="Proteomes" id="UP001161017"/>
    </source>
</evidence>
<dbReference type="Proteomes" id="UP001161017">
    <property type="component" value="Unassembled WGS sequence"/>
</dbReference>
<reference evidence="1" key="1">
    <citation type="journal article" date="2023" name="Genome Biol. Evol.">
        <title>First Whole Genome Sequence and Flow Cytometry Genome Size Data for the Lichen-Forming Fungus Ramalina farinacea (Ascomycota).</title>
        <authorList>
            <person name="Llewellyn T."/>
            <person name="Mian S."/>
            <person name="Hill R."/>
            <person name="Leitch I.J."/>
            <person name="Gaya E."/>
        </authorList>
    </citation>
    <scope>NUCLEOTIDE SEQUENCE</scope>
    <source>
        <strain evidence="1">LIQ254RAFAR</strain>
    </source>
</reference>
<dbReference type="AlphaFoldDB" id="A0AA43TYC7"/>
<proteinExistence type="predicted"/>
<name>A0AA43TYC7_9LECA</name>
<dbReference type="EMBL" id="JAPUFD010000019">
    <property type="protein sequence ID" value="MDI1492513.1"/>
    <property type="molecule type" value="Genomic_DNA"/>
</dbReference>
<gene>
    <name evidence="1" type="ORF">OHK93_003727</name>
</gene>
<comment type="caution">
    <text evidence="1">The sequence shown here is derived from an EMBL/GenBank/DDBJ whole genome shotgun (WGS) entry which is preliminary data.</text>
</comment>
<protein>
    <submittedName>
        <fullName evidence="1">Uncharacterized protein</fullName>
    </submittedName>
</protein>